<dbReference type="PANTHER" id="PTHR31361">
    <property type="entry name" value="BETA-GLUCAN SYNTHESIS-ASSOCIATED PROTEIN KRE6-RELATED"/>
    <property type="match status" value="1"/>
</dbReference>
<evidence type="ECO:0000256" key="5">
    <source>
        <dbReference type="ARBA" id="ARBA00022989"/>
    </source>
</evidence>
<dbReference type="GO" id="GO:0031505">
    <property type="term" value="P:fungal-type cell wall organization"/>
    <property type="evidence" value="ECO:0007669"/>
    <property type="project" value="TreeGrafter"/>
</dbReference>
<organism evidence="11 12">
    <name type="scientific">Coprinellus micaceus</name>
    <name type="common">Glistening ink-cap mushroom</name>
    <name type="synonym">Coprinus micaceus</name>
    <dbReference type="NCBI Taxonomy" id="71717"/>
    <lineage>
        <taxon>Eukaryota</taxon>
        <taxon>Fungi</taxon>
        <taxon>Dikarya</taxon>
        <taxon>Basidiomycota</taxon>
        <taxon>Agaricomycotina</taxon>
        <taxon>Agaricomycetes</taxon>
        <taxon>Agaricomycetidae</taxon>
        <taxon>Agaricales</taxon>
        <taxon>Agaricineae</taxon>
        <taxon>Psathyrellaceae</taxon>
        <taxon>Coprinellus</taxon>
    </lineage>
</organism>
<evidence type="ECO:0000256" key="6">
    <source>
        <dbReference type="ARBA" id="ARBA00023136"/>
    </source>
</evidence>
<dbReference type="InterPro" id="IPR013320">
    <property type="entry name" value="ConA-like_dom_sf"/>
</dbReference>
<dbReference type="STRING" id="71717.A0A4Y7TVX8"/>
<protein>
    <submittedName>
        <fullName evidence="11">Glycoside hydrolase family 16 protein</fullName>
    </submittedName>
</protein>
<reference evidence="11 12" key="1">
    <citation type="journal article" date="2019" name="Nat. Ecol. Evol.">
        <title>Megaphylogeny resolves global patterns of mushroom evolution.</title>
        <authorList>
            <person name="Varga T."/>
            <person name="Krizsan K."/>
            <person name="Foldi C."/>
            <person name="Dima B."/>
            <person name="Sanchez-Garcia M."/>
            <person name="Sanchez-Ramirez S."/>
            <person name="Szollosi G.J."/>
            <person name="Szarkandi J.G."/>
            <person name="Papp V."/>
            <person name="Albert L."/>
            <person name="Andreopoulos W."/>
            <person name="Angelini C."/>
            <person name="Antonin V."/>
            <person name="Barry K.W."/>
            <person name="Bougher N.L."/>
            <person name="Buchanan P."/>
            <person name="Buyck B."/>
            <person name="Bense V."/>
            <person name="Catcheside P."/>
            <person name="Chovatia M."/>
            <person name="Cooper J."/>
            <person name="Damon W."/>
            <person name="Desjardin D."/>
            <person name="Finy P."/>
            <person name="Geml J."/>
            <person name="Haridas S."/>
            <person name="Hughes K."/>
            <person name="Justo A."/>
            <person name="Karasinski D."/>
            <person name="Kautmanova I."/>
            <person name="Kiss B."/>
            <person name="Kocsube S."/>
            <person name="Kotiranta H."/>
            <person name="LaButti K.M."/>
            <person name="Lechner B.E."/>
            <person name="Liimatainen K."/>
            <person name="Lipzen A."/>
            <person name="Lukacs Z."/>
            <person name="Mihaltcheva S."/>
            <person name="Morgado L.N."/>
            <person name="Niskanen T."/>
            <person name="Noordeloos M.E."/>
            <person name="Ohm R.A."/>
            <person name="Ortiz-Santana B."/>
            <person name="Ovrebo C."/>
            <person name="Racz N."/>
            <person name="Riley R."/>
            <person name="Savchenko A."/>
            <person name="Shiryaev A."/>
            <person name="Soop K."/>
            <person name="Spirin V."/>
            <person name="Szebenyi C."/>
            <person name="Tomsovsky M."/>
            <person name="Tulloss R.E."/>
            <person name="Uehling J."/>
            <person name="Grigoriev I.V."/>
            <person name="Vagvolgyi C."/>
            <person name="Papp T."/>
            <person name="Martin F.M."/>
            <person name="Miettinen O."/>
            <person name="Hibbett D.S."/>
            <person name="Nagy L.G."/>
        </authorList>
    </citation>
    <scope>NUCLEOTIDE SEQUENCE [LARGE SCALE GENOMIC DNA]</scope>
    <source>
        <strain evidence="11 12">FP101781</strain>
    </source>
</reference>
<comment type="subcellular location">
    <subcellularLocation>
        <location evidence="1">Membrane</location>
        <topology evidence="1">Single-pass type II membrane protein</topology>
    </subcellularLocation>
</comment>
<dbReference type="GO" id="GO:0005789">
    <property type="term" value="C:endoplasmic reticulum membrane"/>
    <property type="evidence" value="ECO:0007669"/>
    <property type="project" value="TreeGrafter"/>
</dbReference>
<evidence type="ECO:0000256" key="7">
    <source>
        <dbReference type="ARBA" id="ARBA00023180"/>
    </source>
</evidence>
<keyword evidence="5 9" id="KW-1133">Transmembrane helix</keyword>
<dbReference type="OrthoDB" id="412647at2759"/>
<keyword evidence="6 9" id="KW-0472">Membrane</keyword>
<evidence type="ECO:0000256" key="1">
    <source>
        <dbReference type="ARBA" id="ARBA00004606"/>
    </source>
</evidence>
<dbReference type="InterPro" id="IPR000757">
    <property type="entry name" value="Beta-glucanase-like"/>
</dbReference>
<feature type="transmembrane region" description="Helical" evidence="9">
    <location>
        <begin position="42"/>
        <end position="62"/>
    </location>
</feature>
<keyword evidence="7" id="KW-0325">Glycoprotein</keyword>
<keyword evidence="12" id="KW-1185">Reference proteome</keyword>
<sequence length="524" mass="57093">MRRAVLRFCQRRETLQKGGGTPLRPTVGTLGRVVDAGMSLRYSLLLGGLISLFIAYPIATYFTRGPATYLGGYNIGGINASGQIPELRGNFGLIDSDTPKSAYTKQSWQNPNQQMQLVFSDEFNTDGRTFYPGDDPYWEAMDLHYWATGNLEWYDPEAVTTEGGSLVITLSQKQTHGLNYEGGMLNSWNKFCFSGGYIEASVQLPGANNIIGLWPAIWTMGNLGRAGYGATLEGVWPYTYDACDVGTAPNQTVRGAPLAATQGGGGPGGVLSILPGQKLSRCTCAGDDHPGPTHADGSFVGRSAPEIDIFEGQISTLTLRGETSQSAQWAPFNAGYRWDDTPDNLIIGNPAISTQNTYIGGPNQQATSVISVTDQNCYEVGGTGCFSVYGFEYKPGFDNAYITWVNNNVLAWTMMAGGMGPDDVVQISARPISQEPMYIIMNLGMSRSFGTVDLADLPFPAHMRVDYIRVYQPHNAINIGCDPKGFPTANYIKSHIQAYSNPNLTTWVDDYQHPWPRNSLVDQC</sequence>
<evidence type="ECO:0000256" key="8">
    <source>
        <dbReference type="ARBA" id="ARBA00023316"/>
    </source>
</evidence>
<dbReference type="GO" id="GO:0006078">
    <property type="term" value="P:(1-&gt;6)-beta-D-glucan biosynthetic process"/>
    <property type="evidence" value="ECO:0007669"/>
    <property type="project" value="TreeGrafter"/>
</dbReference>
<dbReference type="FunFam" id="2.60.120.200:FF:000259">
    <property type="entry name" value="Chromosome 9, whole genome shotgun sequence"/>
    <property type="match status" value="1"/>
</dbReference>
<evidence type="ECO:0000256" key="3">
    <source>
        <dbReference type="ARBA" id="ARBA00022692"/>
    </source>
</evidence>
<keyword evidence="3 9" id="KW-0812">Transmembrane</keyword>
<feature type="domain" description="GH16" evidence="10">
    <location>
        <begin position="106"/>
        <end position="476"/>
    </location>
</feature>
<comment type="caution">
    <text evidence="11">The sequence shown here is derived from an EMBL/GenBank/DDBJ whole genome shotgun (WGS) entry which is preliminary data.</text>
</comment>
<evidence type="ECO:0000313" key="12">
    <source>
        <dbReference type="Proteomes" id="UP000298030"/>
    </source>
</evidence>
<gene>
    <name evidence="11" type="ORF">FA13DRAFT_738005</name>
</gene>
<dbReference type="GO" id="GO:0015926">
    <property type="term" value="F:glucosidase activity"/>
    <property type="evidence" value="ECO:0007669"/>
    <property type="project" value="TreeGrafter"/>
</dbReference>
<dbReference type="PANTHER" id="PTHR31361:SF1">
    <property type="entry name" value="BETA-GLUCAN SYNTHESIS-ASSOCIATED PROTEIN KRE6-RELATED"/>
    <property type="match status" value="1"/>
</dbReference>
<name>A0A4Y7TVX8_COPMI</name>
<dbReference type="FunFam" id="2.60.120.200:FF:000135">
    <property type="entry name" value="Related to KRE6-glucan synthase subunit"/>
    <property type="match status" value="1"/>
</dbReference>
<evidence type="ECO:0000313" key="11">
    <source>
        <dbReference type="EMBL" id="TEB38307.1"/>
    </source>
</evidence>
<keyword evidence="4" id="KW-0735">Signal-anchor</keyword>
<dbReference type="GO" id="GO:0005886">
    <property type="term" value="C:plasma membrane"/>
    <property type="evidence" value="ECO:0007669"/>
    <property type="project" value="TreeGrafter"/>
</dbReference>
<evidence type="ECO:0000256" key="4">
    <source>
        <dbReference type="ARBA" id="ARBA00022968"/>
    </source>
</evidence>
<dbReference type="EMBL" id="QPFP01000003">
    <property type="protein sequence ID" value="TEB38307.1"/>
    <property type="molecule type" value="Genomic_DNA"/>
</dbReference>
<dbReference type="CDD" id="cd02180">
    <property type="entry name" value="GH16_fungal_KRE6_glucanase"/>
    <property type="match status" value="1"/>
</dbReference>
<comment type="similarity">
    <text evidence="2">Belongs to the SKN1/KRE6 family.</text>
</comment>
<dbReference type="Gene3D" id="2.60.120.200">
    <property type="match status" value="2"/>
</dbReference>
<dbReference type="Proteomes" id="UP000298030">
    <property type="component" value="Unassembled WGS sequence"/>
</dbReference>
<dbReference type="SUPFAM" id="SSF49899">
    <property type="entry name" value="Concanavalin A-like lectins/glucanases"/>
    <property type="match status" value="1"/>
</dbReference>
<evidence type="ECO:0000256" key="2">
    <source>
        <dbReference type="ARBA" id="ARBA00010962"/>
    </source>
</evidence>
<proteinExistence type="inferred from homology"/>
<keyword evidence="8" id="KW-0961">Cell wall biogenesis/degradation</keyword>
<dbReference type="PROSITE" id="PS51762">
    <property type="entry name" value="GH16_2"/>
    <property type="match status" value="1"/>
</dbReference>
<dbReference type="InterPro" id="IPR005629">
    <property type="entry name" value="Skn1/Kre6/Sbg1"/>
</dbReference>
<keyword evidence="11" id="KW-0378">Hydrolase</keyword>
<accession>A0A4Y7TVX8</accession>
<dbReference type="Pfam" id="PF03935">
    <property type="entry name" value="SKN1_KRE6_Sbg1"/>
    <property type="match status" value="1"/>
</dbReference>
<dbReference type="AlphaFoldDB" id="A0A4Y7TVX8"/>
<evidence type="ECO:0000259" key="10">
    <source>
        <dbReference type="PROSITE" id="PS51762"/>
    </source>
</evidence>
<evidence type="ECO:0000256" key="9">
    <source>
        <dbReference type="SAM" id="Phobius"/>
    </source>
</evidence>